<dbReference type="Proteomes" id="UP000828941">
    <property type="component" value="Chromosome 2"/>
</dbReference>
<name>A0ACB9PZQ3_BAUVA</name>
<reference evidence="1 2" key="1">
    <citation type="journal article" date="2022" name="DNA Res.">
        <title>Chromosomal-level genome assembly of the orchid tree Bauhinia variegata (Leguminosae; Cercidoideae) supports the allotetraploid origin hypothesis of Bauhinia.</title>
        <authorList>
            <person name="Zhong Y."/>
            <person name="Chen Y."/>
            <person name="Zheng D."/>
            <person name="Pang J."/>
            <person name="Liu Y."/>
            <person name="Luo S."/>
            <person name="Meng S."/>
            <person name="Qian L."/>
            <person name="Wei D."/>
            <person name="Dai S."/>
            <person name="Zhou R."/>
        </authorList>
    </citation>
    <scope>NUCLEOTIDE SEQUENCE [LARGE SCALE GENOMIC DNA]</scope>
    <source>
        <strain evidence="1">BV-YZ2020</strain>
    </source>
</reference>
<accession>A0ACB9PZQ3</accession>
<comment type="caution">
    <text evidence="1">The sequence shown here is derived from an EMBL/GenBank/DDBJ whole genome shotgun (WGS) entry which is preliminary data.</text>
</comment>
<protein>
    <submittedName>
        <fullName evidence="1">Uncharacterized protein</fullName>
    </submittedName>
</protein>
<evidence type="ECO:0000313" key="2">
    <source>
        <dbReference type="Proteomes" id="UP000828941"/>
    </source>
</evidence>
<proteinExistence type="predicted"/>
<gene>
    <name evidence="1" type="ORF">L6164_002922</name>
</gene>
<organism evidence="1 2">
    <name type="scientific">Bauhinia variegata</name>
    <name type="common">Purple orchid tree</name>
    <name type="synonym">Phanera variegata</name>
    <dbReference type="NCBI Taxonomy" id="167791"/>
    <lineage>
        <taxon>Eukaryota</taxon>
        <taxon>Viridiplantae</taxon>
        <taxon>Streptophyta</taxon>
        <taxon>Embryophyta</taxon>
        <taxon>Tracheophyta</taxon>
        <taxon>Spermatophyta</taxon>
        <taxon>Magnoliopsida</taxon>
        <taxon>eudicotyledons</taxon>
        <taxon>Gunneridae</taxon>
        <taxon>Pentapetalae</taxon>
        <taxon>rosids</taxon>
        <taxon>fabids</taxon>
        <taxon>Fabales</taxon>
        <taxon>Fabaceae</taxon>
        <taxon>Cercidoideae</taxon>
        <taxon>Cercideae</taxon>
        <taxon>Bauhiniinae</taxon>
        <taxon>Bauhinia</taxon>
    </lineage>
</organism>
<dbReference type="EMBL" id="CM039427">
    <property type="protein sequence ID" value="KAI4354021.1"/>
    <property type="molecule type" value="Genomic_DNA"/>
</dbReference>
<sequence length="329" mass="36912">MHLNSTSSNNNYINSTPFAQANYPPYGENFFKYSSGRFSDGRIIPDFIAEYANLPLIPPYLHPDYHQLYVYGVNFASAGSGVLVETGQGKVIDLHAQLSNFKKVYKLFRQDLGHAEANKLLSRSVYIFSAGSNDYSTFSFINSTIPFPQQEFVHIVIGNLTTVIKKIYKLGGRKVGFINLGPLNCFPLFRILGNGSLDSCKEEQISVLARLHNKALVNTLDKLEKEQKGFKYLVFDLYNQALQVMKLPSKHGFKEGEAACCGGGLYRGDYSCGGKSGIKEYELCENASEYVFFDSIHPTDEASKHFAQLFWSGNKDTTKPYNLKLLFDV</sequence>
<keyword evidence="2" id="KW-1185">Reference proteome</keyword>
<evidence type="ECO:0000313" key="1">
    <source>
        <dbReference type="EMBL" id="KAI4354021.1"/>
    </source>
</evidence>